<name>A0A6M3LFD0_9ZZZZ</name>
<gene>
    <name evidence="1" type="ORF">MM415A05265_0002</name>
    <name evidence="2" type="ORF">MM415B03262_0009</name>
</gene>
<evidence type="ECO:0000313" key="1">
    <source>
        <dbReference type="EMBL" id="QJA68985.1"/>
    </source>
</evidence>
<evidence type="ECO:0000313" key="2">
    <source>
        <dbReference type="EMBL" id="QJA91758.1"/>
    </source>
</evidence>
<organism evidence="2">
    <name type="scientific">viral metagenome</name>
    <dbReference type="NCBI Taxonomy" id="1070528"/>
    <lineage>
        <taxon>unclassified sequences</taxon>
        <taxon>metagenomes</taxon>
        <taxon>organismal metagenomes</taxon>
    </lineage>
</organism>
<dbReference type="EMBL" id="MT143011">
    <property type="protein sequence ID" value="QJA91758.1"/>
    <property type="molecule type" value="Genomic_DNA"/>
</dbReference>
<protein>
    <submittedName>
        <fullName evidence="2">Uncharacterized protein</fullName>
    </submittedName>
</protein>
<dbReference type="EMBL" id="MT141667">
    <property type="protein sequence ID" value="QJA68985.1"/>
    <property type="molecule type" value="Genomic_DNA"/>
</dbReference>
<dbReference type="AlphaFoldDB" id="A0A6M3LFD0"/>
<sequence>MLDLAAIVARDKARTQGVWHYDGQHFEITTPSRPSEEGGYWLIISECGPAPDQEHKCPCDQFGHQFDANYAFIARASVDVPALVQEVERLREMLSALVAVPPGHRMRIAALQRSARALLGKE</sequence>
<reference evidence="2" key="1">
    <citation type="submission" date="2020-03" db="EMBL/GenBank/DDBJ databases">
        <title>The deep terrestrial virosphere.</title>
        <authorList>
            <person name="Holmfeldt K."/>
            <person name="Nilsson E."/>
            <person name="Simone D."/>
            <person name="Lopez-Fernandez M."/>
            <person name="Wu X."/>
            <person name="de Brujin I."/>
            <person name="Lundin D."/>
            <person name="Andersson A."/>
            <person name="Bertilsson S."/>
            <person name="Dopson M."/>
        </authorList>
    </citation>
    <scope>NUCLEOTIDE SEQUENCE</scope>
    <source>
        <strain evidence="1">MM415A05265</strain>
        <strain evidence="2">MM415B03262</strain>
    </source>
</reference>
<accession>A0A6M3LFD0</accession>
<proteinExistence type="predicted"/>